<comment type="caution">
    <text evidence="1">The sequence shown here is derived from an EMBL/GenBank/DDBJ whole genome shotgun (WGS) entry which is preliminary data.</text>
</comment>
<dbReference type="EMBL" id="PISP01000002">
    <property type="protein sequence ID" value="PKD43514.1"/>
    <property type="molecule type" value="Genomic_DNA"/>
</dbReference>
<reference evidence="1 2" key="1">
    <citation type="submission" date="2017-11" db="EMBL/GenBank/DDBJ databases">
        <title>Rhodohalobacter 15182 sp. nov., isolated from a salt lake.</title>
        <authorList>
            <person name="Han S."/>
        </authorList>
    </citation>
    <scope>NUCLEOTIDE SEQUENCE [LARGE SCALE GENOMIC DNA]</scope>
    <source>
        <strain evidence="1 2">15182</strain>
    </source>
</reference>
<organism evidence="1 2">
    <name type="scientific">Rhodohalobacter barkolensis</name>
    <dbReference type="NCBI Taxonomy" id="2053187"/>
    <lineage>
        <taxon>Bacteria</taxon>
        <taxon>Pseudomonadati</taxon>
        <taxon>Balneolota</taxon>
        <taxon>Balneolia</taxon>
        <taxon>Balneolales</taxon>
        <taxon>Balneolaceae</taxon>
        <taxon>Rhodohalobacter</taxon>
    </lineage>
</organism>
<evidence type="ECO:0000313" key="2">
    <source>
        <dbReference type="Proteomes" id="UP000233398"/>
    </source>
</evidence>
<dbReference type="Proteomes" id="UP000233398">
    <property type="component" value="Unassembled WGS sequence"/>
</dbReference>
<evidence type="ECO:0000313" key="1">
    <source>
        <dbReference type="EMBL" id="PKD43514.1"/>
    </source>
</evidence>
<keyword evidence="2" id="KW-1185">Reference proteome</keyword>
<protein>
    <submittedName>
        <fullName evidence="1">Uncharacterized protein</fullName>
    </submittedName>
</protein>
<sequence>MNSPNPTICTYEISYHKSDAVSVVGFFLARQFQFSLPVSKFLKPQNIIFESSKKTSNSIQI</sequence>
<name>A0A2N0VH66_9BACT</name>
<accession>A0A2N0VH66</accession>
<dbReference type="AlphaFoldDB" id="A0A2N0VH66"/>
<gene>
    <name evidence="1" type="ORF">CWD77_08055</name>
</gene>
<proteinExistence type="predicted"/>